<keyword evidence="6 8" id="KW-0472">Membrane</keyword>
<keyword evidence="4 8" id="KW-0812">Transmembrane</keyword>
<feature type="transmembrane region" description="Helical" evidence="8">
    <location>
        <begin position="377"/>
        <end position="396"/>
    </location>
</feature>
<evidence type="ECO:0000256" key="8">
    <source>
        <dbReference type="SAM" id="Phobius"/>
    </source>
</evidence>
<dbReference type="InterPro" id="IPR036259">
    <property type="entry name" value="MFS_trans_sf"/>
</dbReference>
<dbReference type="CDD" id="cd17502">
    <property type="entry name" value="MFS_Azr1_MDR_like"/>
    <property type="match status" value="1"/>
</dbReference>
<feature type="transmembrane region" description="Helical" evidence="8">
    <location>
        <begin position="211"/>
        <end position="234"/>
    </location>
</feature>
<feature type="domain" description="Major facilitator superfamily (MFS) profile" evidence="9">
    <location>
        <begin position="19"/>
        <end position="510"/>
    </location>
</feature>
<dbReference type="NCBIfam" id="TIGR00711">
    <property type="entry name" value="efflux_EmrB"/>
    <property type="match status" value="1"/>
</dbReference>
<proteinExistence type="predicted"/>
<protein>
    <submittedName>
        <fullName evidence="10">MDR family MFS transporter</fullName>
    </submittedName>
</protein>
<feature type="transmembrane region" description="Helical" evidence="8">
    <location>
        <begin position="281"/>
        <end position="305"/>
    </location>
</feature>
<sequence length="537" mass="56640">MTETETGAVPGRRREVMVVLPGLMLAMILAMLDNMIVGTAMPRIVGELGGLTHLSWVVTAYVLGTTVSTPIWGKIGDLYGRKTIFLASIAIFMVGSALCGMAGSAVFGGTSGGMGELIGFRALQGLGAGGLMVNAMAIIGDLVPPRERGRYQGIMAAMMSLAMIAGPLVGGFITDNLNWRWAFYVNLPIGAVAFVWLLFRMHLPKYRTEHRIDWLGAGLLGVGITALVLITTWGGNQYAWGSWQILGLAAVAVVTLAIFIPVERRVAEPIMPLHVFADRNFTLISLIGFLLGFAMFGVINFLPLFQQTVQGASATNSGLLLLPMMAAMMVVSLFVGQAITKTGKYKIFPIVGGVVMAIAMWLLSLMDVNTARWETGVFIAVLGLGMGGLMQTTMLVAQNSVEQKDLGVASSASTFFRSIGGSFGVSLFGAVFNNHLTANLTEKLGPEAARMVEGGNERLDPAALAQLPAQVRTGFLESLASSISGVFFWAIAFAVLVPLLAAFIKEIPLRGGPEAAPGDAGTGGDPAKETAAVGAFD</sequence>
<dbReference type="Gene3D" id="1.20.1720.10">
    <property type="entry name" value="Multidrug resistance protein D"/>
    <property type="match status" value="1"/>
</dbReference>
<feature type="transmembrane region" description="Helical" evidence="8">
    <location>
        <begin position="18"/>
        <end position="41"/>
    </location>
</feature>
<evidence type="ECO:0000256" key="3">
    <source>
        <dbReference type="ARBA" id="ARBA00022475"/>
    </source>
</evidence>
<evidence type="ECO:0000256" key="4">
    <source>
        <dbReference type="ARBA" id="ARBA00022692"/>
    </source>
</evidence>
<evidence type="ECO:0000313" key="10">
    <source>
        <dbReference type="EMBL" id="MFC4587803.1"/>
    </source>
</evidence>
<dbReference type="SUPFAM" id="SSF103473">
    <property type="entry name" value="MFS general substrate transporter"/>
    <property type="match status" value="1"/>
</dbReference>
<feature type="transmembrane region" description="Helical" evidence="8">
    <location>
        <begin position="347"/>
        <end position="365"/>
    </location>
</feature>
<feature type="transmembrane region" description="Helical" evidence="8">
    <location>
        <begin position="84"/>
        <end position="106"/>
    </location>
</feature>
<dbReference type="InterPro" id="IPR020846">
    <property type="entry name" value="MFS_dom"/>
</dbReference>
<dbReference type="RefSeq" id="WP_262840260.1">
    <property type="nucleotide sequence ID" value="NZ_JANZYP010000001.1"/>
</dbReference>
<evidence type="ECO:0000256" key="1">
    <source>
        <dbReference type="ARBA" id="ARBA00004651"/>
    </source>
</evidence>
<feature type="transmembrane region" description="Helical" evidence="8">
    <location>
        <begin position="118"/>
        <end position="139"/>
    </location>
</feature>
<dbReference type="InterPro" id="IPR004638">
    <property type="entry name" value="EmrB-like"/>
</dbReference>
<keyword evidence="2" id="KW-0813">Transport</keyword>
<gene>
    <name evidence="10" type="ORF">ACFO8L_17035</name>
</gene>
<accession>A0ABV9EG74</accession>
<feature type="transmembrane region" description="Helical" evidence="8">
    <location>
        <begin position="486"/>
        <end position="504"/>
    </location>
</feature>
<keyword evidence="3" id="KW-1003">Cell membrane</keyword>
<dbReference type="EMBL" id="JBHSFN010000009">
    <property type="protein sequence ID" value="MFC4587803.1"/>
    <property type="molecule type" value="Genomic_DNA"/>
</dbReference>
<dbReference type="PANTHER" id="PTHR23501">
    <property type="entry name" value="MAJOR FACILITATOR SUPERFAMILY"/>
    <property type="match status" value="1"/>
</dbReference>
<comment type="caution">
    <text evidence="10">The sequence shown here is derived from an EMBL/GenBank/DDBJ whole genome shotgun (WGS) entry which is preliminary data.</text>
</comment>
<keyword evidence="5 8" id="KW-1133">Transmembrane helix</keyword>
<evidence type="ECO:0000256" key="6">
    <source>
        <dbReference type="ARBA" id="ARBA00023136"/>
    </source>
</evidence>
<name>A0ABV9EG74_9ACTN</name>
<feature type="transmembrane region" description="Helical" evidence="8">
    <location>
        <begin position="151"/>
        <end position="173"/>
    </location>
</feature>
<feature type="region of interest" description="Disordered" evidence="7">
    <location>
        <begin position="514"/>
        <end position="537"/>
    </location>
</feature>
<evidence type="ECO:0000313" key="11">
    <source>
        <dbReference type="Proteomes" id="UP001595891"/>
    </source>
</evidence>
<dbReference type="Proteomes" id="UP001595891">
    <property type="component" value="Unassembled WGS sequence"/>
</dbReference>
<evidence type="ECO:0000256" key="2">
    <source>
        <dbReference type="ARBA" id="ARBA00022448"/>
    </source>
</evidence>
<dbReference type="Gene3D" id="1.20.1250.20">
    <property type="entry name" value="MFS general substrate transporter like domains"/>
    <property type="match status" value="1"/>
</dbReference>
<dbReference type="Pfam" id="PF07690">
    <property type="entry name" value="MFS_1"/>
    <property type="match status" value="1"/>
</dbReference>
<keyword evidence="11" id="KW-1185">Reference proteome</keyword>
<feature type="transmembrane region" description="Helical" evidence="8">
    <location>
        <begin position="240"/>
        <end position="260"/>
    </location>
</feature>
<comment type="subcellular location">
    <subcellularLocation>
        <location evidence="1">Cell membrane</location>
        <topology evidence="1">Multi-pass membrane protein</topology>
    </subcellularLocation>
</comment>
<dbReference type="PANTHER" id="PTHR23501:SF197">
    <property type="entry name" value="COMD"/>
    <property type="match status" value="1"/>
</dbReference>
<feature type="transmembrane region" description="Helical" evidence="8">
    <location>
        <begin position="179"/>
        <end position="199"/>
    </location>
</feature>
<organism evidence="10 11">
    <name type="scientific">Sphaerisporangium corydalis</name>
    <dbReference type="NCBI Taxonomy" id="1441875"/>
    <lineage>
        <taxon>Bacteria</taxon>
        <taxon>Bacillati</taxon>
        <taxon>Actinomycetota</taxon>
        <taxon>Actinomycetes</taxon>
        <taxon>Streptosporangiales</taxon>
        <taxon>Streptosporangiaceae</taxon>
        <taxon>Sphaerisporangium</taxon>
    </lineage>
</organism>
<evidence type="ECO:0000256" key="5">
    <source>
        <dbReference type="ARBA" id="ARBA00022989"/>
    </source>
</evidence>
<feature type="transmembrane region" description="Helical" evidence="8">
    <location>
        <begin position="53"/>
        <end position="72"/>
    </location>
</feature>
<feature type="transmembrane region" description="Helical" evidence="8">
    <location>
        <begin position="317"/>
        <end position="335"/>
    </location>
</feature>
<dbReference type="InterPro" id="IPR011701">
    <property type="entry name" value="MFS"/>
</dbReference>
<dbReference type="PROSITE" id="PS50850">
    <property type="entry name" value="MFS"/>
    <property type="match status" value="1"/>
</dbReference>
<evidence type="ECO:0000256" key="7">
    <source>
        <dbReference type="SAM" id="MobiDB-lite"/>
    </source>
</evidence>
<evidence type="ECO:0000259" key="9">
    <source>
        <dbReference type="PROSITE" id="PS50850"/>
    </source>
</evidence>
<reference evidence="11" key="1">
    <citation type="journal article" date="2019" name="Int. J. Syst. Evol. Microbiol.">
        <title>The Global Catalogue of Microorganisms (GCM) 10K type strain sequencing project: providing services to taxonomists for standard genome sequencing and annotation.</title>
        <authorList>
            <consortium name="The Broad Institute Genomics Platform"/>
            <consortium name="The Broad Institute Genome Sequencing Center for Infectious Disease"/>
            <person name="Wu L."/>
            <person name="Ma J."/>
        </authorList>
    </citation>
    <scope>NUCLEOTIDE SEQUENCE [LARGE SCALE GENOMIC DNA]</scope>
    <source>
        <strain evidence="11">CCUG 49560</strain>
    </source>
</reference>